<keyword evidence="2" id="KW-1185">Reference proteome</keyword>
<name>A0A915KPQ9_ROMCU</name>
<feature type="compositionally biased region" description="Polar residues" evidence="1">
    <location>
        <begin position="80"/>
        <end position="93"/>
    </location>
</feature>
<evidence type="ECO:0000313" key="2">
    <source>
        <dbReference type="Proteomes" id="UP000887565"/>
    </source>
</evidence>
<proteinExistence type="predicted"/>
<reference evidence="3" key="1">
    <citation type="submission" date="2022-11" db="UniProtKB">
        <authorList>
            <consortium name="WormBaseParasite"/>
        </authorList>
    </citation>
    <scope>IDENTIFICATION</scope>
</reference>
<protein>
    <submittedName>
        <fullName evidence="3">Uncharacterized protein</fullName>
    </submittedName>
</protein>
<dbReference type="Proteomes" id="UP000887565">
    <property type="component" value="Unplaced"/>
</dbReference>
<evidence type="ECO:0000256" key="1">
    <source>
        <dbReference type="SAM" id="MobiDB-lite"/>
    </source>
</evidence>
<feature type="region of interest" description="Disordered" evidence="1">
    <location>
        <begin position="80"/>
        <end position="102"/>
    </location>
</feature>
<dbReference type="AlphaFoldDB" id="A0A915KPQ9"/>
<accession>A0A915KPQ9</accession>
<dbReference type="WBParaSite" id="nRc.2.0.1.t40726-RA">
    <property type="protein sequence ID" value="nRc.2.0.1.t40726-RA"/>
    <property type="gene ID" value="nRc.2.0.1.g40726"/>
</dbReference>
<evidence type="ECO:0000313" key="3">
    <source>
        <dbReference type="WBParaSite" id="nRc.2.0.1.t40726-RA"/>
    </source>
</evidence>
<sequence>MDDVVSTVFHSNNSTTVDQADSSHALDKPTTHGMKYCSRAFSRFSLFIILAELDEALREAAPIHPTALALQHRLRRRTFTSSAAQTPENQSFMKLSGKFEKH</sequence>
<organism evidence="2 3">
    <name type="scientific">Romanomermis culicivorax</name>
    <name type="common">Nematode worm</name>
    <dbReference type="NCBI Taxonomy" id="13658"/>
    <lineage>
        <taxon>Eukaryota</taxon>
        <taxon>Metazoa</taxon>
        <taxon>Ecdysozoa</taxon>
        <taxon>Nematoda</taxon>
        <taxon>Enoplea</taxon>
        <taxon>Dorylaimia</taxon>
        <taxon>Mermithida</taxon>
        <taxon>Mermithoidea</taxon>
        <taxon>Mermithidae</taxon>
        <taxon>Romanomermis</taxon>
    </lineage>
</organism>